<dbReference type="InterPro" id="IPR001932">
    <property type="entry name" value="PPM-type_phosphatase-like_dom"/>
</dbReference>
<evidence type="ECO:0000313" key="5">
    <source>
        <dbReference type="Proteomes" id="UP000472335"/>
    </source>
</evidence>
<dbReference type="EMBL" id="JAAKZY010000007">
    <property type="protein sequence ID" value="NGO06791.1"/>
    <property type="molecule type" value="Genomic_DNA"/>
</dbReference>
<proteinExistence type="predicted"/>
<dbReference type="CDD" id="cd16936">
    <property type="entry name" value="HATPase_RsbW-like"/>
    <property type="match status" value="1"/>
</dbReference>
<dbReference type="InterPro" id="IPR029016">
    <property type="entry name" value="GAF-like_dom_sf"/>
</dbReference>
<comment type="caution">
    <text evidence="4">The sequence shown here is derived from an EMBL/GenBank/DDBJ whole genome shotgun (WGS) entry which is preliminary data.</text>
</comment>
<dbReference type="InterPro" id="IPR035965">
    <property type="entry name" value="PAS-like_dom_sf"/>
</dbReference>
<dbReference type="InterPro" id="IPR003594">
    <property type="entry name" value="HATPase_dom"/>
</dbReference>
<dbReference type="RefSeq" id="WP_165254712.1">
    <property type="nucleotide sequence ID" value="NZ_JAAKZY010000007.1"/>
</dbReference>
<dbReference type="PANTHER" id="PTHR43156">
    <property type="entry name" value="STAGE II SPORULATION PROTEIN E-RELATED"/>
    <property type="match status" value="1"/>
</dbReference>
<dbReference type="SUPFAM" id="SSF55785">
    <property type="entry name" value="PYP-like sensor domain (PAS domain)"/>
    <property type="match status" value="2"/>
</dbReference>
<dbReference type="PROSITE" id="PS50112">
    <property type="entry name" value="PAS"/>
    <property type="match status" value="1"/>
</dbReference>
<dbReference type="Gene3D" id="3.30.450.20">
    <property type="entry name" value="PAS domain"/>
    <property type="match status" value="2"/>
</dbReference>
<gene>
    <name evidence="4" type="ORF">G5C60_03700</name>
</gene>
<dbReference type="Pfam" id="PF08448">
    <property type="entry name" value="PAS_4"/>
    <property type="match status" value="1"/>
</dbReference>
<dbReference type="Gene3D" id="3.30.565.10">
    <property type="entry name" value="Histidine kinase-like ATPase, C-terminal domain"/>
    <property type="match status" value="1"/>
</dbReference>
<dbReference type="SMART" id="SM00331">
    <property type="entry name" value="PP2C_SIG"/>
    <property type="match status" value="1"/>
</dbReference>
<dbReference type="SMART" id="SM00065">
    <property type="entry name" value="GAF"/>
    <property type="match status" value="1"/>
</dbReference>
<dbReference type="InterPro" id="IPR003018">
    <property type="entry name" value="GAF"/>
</dbReference>
<accession>A0A6G4UYF8</accession>
<evidence type="ECO:0000256" key="1">
    <source>
        <dbReference type="ARBA" id="ARBA00022801"/>
    </source>
</evidence>
<dbReference type="InterPro" id="IPR036457">
    <property type="entry name" value="PPM-type-like_dom_sf"/>
</dbReference>
<dbReference type="Pfam" id="PF01590">
    <property type="entry name" value="GAF"/>
    <property type="match status" value="1"/>
</dbReference>
<dbReference type="InterPro" id="IPR000700">
    <property type="entry name" value="PAS-assoc_C"/>
</dbReference>
<evidence type="ECO:0000259" key="3">
    <source>
        <dbReference type="PROSITE" id="PS50113"/>
    </source>
</evidence>
<sequence length="803" mass="87463">MRSHDDTPPDGPDYPFDETATARAVLDADGILVQWNEGARRLLGHAPADVLGRPAVDLVAPGGEVGRPEPTSRRWSGRLTLRHQDGSPRNVWLLAHRLRPERGDRSDWLVVSPLTAMDPLSDDDPLTTALLDHAPCATAIYDERLRLRRINEAMADNIGLPEERIRGLRLSEIGARPQSEDLERHMLRVLLSGRPEEVQTYMRAGSEEQPHAWLARIAPLTDTEGRVRGVCLAAHDFTEQYLARERLQLVNEASIRIGTTLDVRRTAQELADVCVPALADFVSIDLMDPLDQGGEPYSGRLSAPVSLRRAAHRSVHPGTPEAVVKPGQVDVYPASSPQADSLVAGRPIVASDLASTLSEWLAWDRPRFERVKEYGIHSTMSVPIQARGTTLGVAVFTRFRRPDPFTPDDVLLAEEVTARAAVCIDNARRYTRERATALALQRSLLPRTLPRTAALEAASSYLPAAQAGVGGDWFDVIPLSGMRAAMVVGDVVGHGVQASATMGRLRTAVRTLADIDLAPDELLTHLDDLVVRLSEEAGSDGTTGEVGATCLYAVYDPVSRRCTLARAGHPPPVMLPPDGPPEEIDVPPGPPLGVGGLPFESVELTLSEGTVLALYTDGLIESRDRDLDVSHRMLYQALARPSSSLDDTCHHILQSLLPPTGVPDDVALLLARMRGLPASQVATWDIPADPALVGPVRKQVVQQLGTWQLDEAAFTTELVVSELVTNAIRYGDRPIRLRLIHDSATLICEVSDASHTAPHLRRAKTFDEGGRGLLLVAQLTQRWGSRHTPEGKTIWAELTLDGE</sequence>
<dbReference type="InterPro" id="IPR036890">
    <property type="entry name" value="HATPase_C_sf"/>
</dbReference>
<feature type="domain" description="PAS" evidence="2">
    <location>
        <begin position="25"/>
        <end position="61"/>
    </location>
</feature>
<dbReference type="Gene3D" id="3.30.450.40">
    <property type="match status" value="1"/>
</dbReference>
<dbReference type="SUPFAM" id="SSF55874">
    <property type="entry name" value="ATPase domain of HSP90 chaperone/DNA topoisomerase II/histidine kinase"/>
    <property type="match status" value="1"/>
</dbReference>
<dbReference type="AlphaFoldDB" id="A0A6G4UYF8"/>
<dbReference type="CDD" id="cd00130">
    <property type="entry name" value="PAS"/>
    <property type="match status" value="1"/>
</dbReference>
<dbReference type="Pfam" id="PF13581">
    <property type="entry name" value="HATPase_c_2"/>
    <property type="match status" value="1"/>
</dbReference>
<dbReference type="PROSITE" id="PS50113">
    <property type="entry name" value="PAC"/>
    <property type="match status" value="1"/>
</dbReference>
<reference evidence="4 5" key="1">
    <citation type="submission" date="2020-02" db="EMBL/GenBank/DDBJ databases">
        <title>Whole-genome analyses of novel actinobacteria.</title>
        <authorList>
            <person name="Sahin N."/>
            <person name="Gencbay T."/>
        </authorList>
    </citation>
    <scope>NUCLEOTIDE SEQUENCE [LARGE SCALE GENOMIC DNA]</scope>
    <source>
        <strain evidence="4 5">HC44</strain>
    </source>
</reference>
<evidence type="ECO:0000259" key="2">
    <source>
        <dbReference type="PROSITE" id="PS50112"/>
    </source>
</evidence>
<dbReference type="InterPro" id="IPR000014">
    <property type="entry name" value="PAS"/>
</dbReference>
<dbReference type="NCBIfam" id="TIGR00229">
    <property type="entry name" value="sensory_box"/>
    <property type="match status" value="1"/>
</dbReference>
<keyword evidence="5" id="KW-1185">Reference proteome</keyword>
<dbReference type="FunFam" id="3.30.450.40:FF:000035">
    <property type="entry name" value="PAS sensor protein"/>
    <property type="match status" value="1"/>
</dbReference>
<organism evidence="4 5">
    <name type="scientific">Streptomyces scabichelini</name>
    <dbReference type="NCBI Taxonomy" id="2711217"/>
    <lineage>
        <taxon>Bacteria</taxon>
        <taxon>Bacillati</taxon>
        <taxon>Actinomycetota</taxon>
        <taxon>Actinomycetes</taxon>
        <taxon>Kitasatosporales</taxon>
        <taxon>Streptomycetaceae</taxon>
        <taxon>Streptomyces</taxon>
    </lineage>
</organism>
<dbReference type="FunFam" id="3.30.565.10:FF:000028">
    <property type="entry name" value="PAS sensor protein"/>
    <property type="match status" value="1"/>
</dbReference>
<dbReference type="Pfam" id="PF13426">
    <property type="entry name" value="PAS_9"/>
    <property type="match status" value="1"/>
</dbReference>
<feature type="domain" description="PAC" evidence="3">
    <location>
        <begin position="194"/>
        <end position="249"/>
    </location>
</feature>
<dbReference type="GO" id="GO:0016791">
    <property type="term" value="F:phosphatase activity"/>
    <property type="evidence" value="ECO:0007669"/>
    <property type="project" value="TreeGrafter"/>
</dbReference>
<dbReference type="SUPFAM" id="SSF81606">
    <property type="entry name" value="PP2C-like"/>
    <property type="match status" value="1"/>
</dbReference>
<dbReference type="FunFam" id="3.60.40.10:FF:000031">
    <property type="entry name" value="PAS sensor protein"/>
    <property type="match status" value="1"/>
</dbReference>
<dbReference type="Pfam" id="PF07228">
    <property type="entry name" value="SpoIIE"/>
    <property type="match status" value="1"/>
</dbReference>
<protein>
    <submittedName>
        <fullName evidence="4">SpoIIE family protein phosphatase</fullName>
    </submittedName>
</protein>
<dbReference type="SUPFAM" id="SSF55781">
    <property type="entry name" value="GAF domain-like"/>
    <property type="match status" value="1"/>
</dbReference>
<dbReference type="PANTHER" id="PTHR43156:SF2">
    <property type="entry name" value="STAGE II SPORULATION PROTEIN E"/>
    <property type="match status" value="1"/>
</dbReference>
<dbReference type="SMART" id="SM00091">
    <property type="entry name" value="PAS"/>
    <property type="match status" value="2"/>
</dbReference>
<keyword evidence="1" id="KW-0378">Hydrolase</keyword>
<dbReference type="InterPro" id="IPR013656">
    <property type="entry name" value="PAS_4"/>
</dbReference>
<evidence type="ECO:0000313" key="4">
    <source>
        <dbReference type="EMBL" id="NGO06791.1"/>
    </source>
</evidence>
<dbReference type="InterPro" id="IPR052016">
    <property type="entry name" value="Bact_Sigma-Reg"/>
</dbReference>
<dbReference type="Proteomes" id="UP000472335">
    <property type="component" value="Unassembled WGS sequence"/>
</dbReference>
<dbReference type="Gene3D" id="3.60.40.10">
    <property type="entry name" value="PPM-type phosphatase domain"/>
    <property type="match status" value="1"/>
</dbReference>
<name>A0A6G4UYF8_9ACTN</name>